<proteinExistence type="predicted"/>
<feature type="compositionally biased region" description="Polar residues" evidence="1">
    <location>
        <begin position="297"/>
        <end position="307"/>
    </location>
</feature>
<keyword evidence="2" id="KW-0812">Transmembrane</keyword>
<evidence type="ECO:0000256" key="1">
    <source>
        <dbReference type="SAM" id="MobiDB-lite"/>
    </source>
</evidence>
<dbReference type="Proteomes" id="UP000002630">
    <property type="component" value="Linkage Group LG09"/>
</dbReference>
<accession>D8LCM2</accession>
<evidence type="ECO:0000313" key="3">
    <source>
        <dbReference type="EMBL" id="CBN79535.1"/>
    </source>
</evidence>
<feature type="compositionally biased region" description="Polar residues" evidence="1">
    <location>
        <begin position="261"/>
        <end position="276"/>
    </location>
</feature>
<feature type="transmembrane region" description="Helical" evidence="2">
    <location>
        <begin position="182"/>
        <end position="200"/>
    </location>
</feature>
<sequence length="438" mass="46791">MLTAVIVGLVLFDLVVEVYEHYLDHHKGRFHKNLFKKAIKELMILGLISFVLFILKDQAIYDQSDDILTNTFDRLRELPGEMAPPDWKGYPGGPPRYFTGLRQAQVLEYHLFRSVFLRLNRSLLTPAFDFSKYSAAIVDEWIVVFFDVGWASWLLAVVVLFFTVPITDPTDESEAVSAHGEFVFGAALVVLELLVLAYCNHAHRKVIARMGVVGGFKGIGAVLQELWVEPKHHMGEETAAIDVRDLLLAAPVKAPTLEQLTSEASGNGASQAQVNFKSVRGSSSSSVSGMKRSNGSTGSITGLANQEPSASSSTATVNPPPATTTTTTTKAAPGPAASGNGNKSNNDDASFTPVAATPAGGEKKVEAGGRGAGEDAAAVGGDPLWLPPGRVQNCSMGGDPFILATLRPPQRVVDSLPDVLKGFAIKAATCHSRPLPAQ</sequence>
<dbReference type="AlphaFoldDB" id="D8LCM2"/>
<dbReference type="EMBL" id="FN649734">
    <property type="protein sequence ID" value="CBN79535.1"/>
    <property type="molecule type" value="Genomic_DNA"/>
</dbReference>
<feature type="compositionally biased region" description="Low complexity" evidence="1">
    <location>
        <begin position="277"/>
        <end position="296"/>
    </location>
</feature>
<protein>
    <submittedName>
        <fullName evidence="3">Uncharacterized protein</fullName>
    </submittedName>
</protein>
<dbReference type="InParanoid" id="D8LCM2"/>
<evidence type="ECO:0000313" key="4">
    <source>
        <dbReference type="Proteomes" id="UP000002630"/>
    </source>
</evidence>
<name>D8LCM2_ECTSI</name>
<evidence type="ECO:0000256" key="2">
    <source>
        <dbReference type="SAM" id="Phobius"/>
    </source>
</evidence>
<feature type="transmembrane region" description="Helical" evidence="2">
    <location>
        <begin position="141"/>
        <end position="162"/>
    </location>
</feature>
<feature type="region of interest" description="Disordered" evidence="1">
    <location>
        <begin position="261"/>
        <end position="381"/>
    </location>
</feature>
<feature type="compositionally biased region" description="Low complexity" evidence="1">
    <location>
        <begin position="308"/>
        <end position="342"/>
    </location>
</feature>
<keyword evidence="2" id="KW-0472">Membrane</keyword>
<feature type="transmembrane region" description="Helical" evidence="2">
    <location>
        <begin position="34"/>
        <end position="55"/>
    </location>
</feature>
<keyword evidence="4" id="KW-1185">Reference proteome</keyword>
<organism evidence="3 4">
    <name type="scientific">Ectocarpus siliculosus</name>
    <name type="common">Brown alga</name>
    <name type="synonym">Conferva siliculosa</name>
    <dbReference type="NCBI Taxonomy" id="2880"/>
    <lineage>
        <taxon>Eukaryota</taxon>
        <taxon>Sar</taxon>
        <taxon>Stramenopiles</taxon>
        <taxon>Ochrophyta</taxon>
        <taxon>PX clade</taxon>
        <taxon>Phaeophyceae</taxon>
        <taxon>Ectocarpales</taxon>
        <taxon>Ectocarpaceae</taxon>
        <taxon>Ectocarpus</taxon>
    </lineage>
</organism>
<dbReference type="EMBL" id="FN647789">
    <property type="protein sequence ID" value="CBN79535.1"/>
    <property type="molecule type" value="Genomic_DNA"/>
</dbReference>
<keyword evidence="2" id="KW-1133">Transmembrane helix</keyword>
<reference evidence="3 4" key="1">
    <citation type="journal article" date="2010" name="Nature">
        <title>The Ectocarpus genome and the independent evolution of multicellularity in brown algae.</title>
        <authorList>
            <person name="Cock J.M."/>
            <person name="Sterck L."/>
            <person name="Rouze P."/>
            <person name="Scornet D."/>
            <person name="Allen A.E."/>
            <person name="Amoutzias G."/>
            <person name="Anthouard V."/>
            <person name="Artiguenave F."/>
            <person name="Aury J.M."/>
            <person name="Badger J.H."/>
            <person name="Beszteri B."/>
            <person name="Billiau K."/>
            <person name="Bonnet E."/>
            <person name="Bothwell J.H."/>
            <person name="Bowler C."/>
            <person name="Boyen C."/>
            <person name="Brownlee C."/>
            <person name="Carrano C.J."/>
            <person name="Charrier B."/>
            <person name="Cho G.Y."/>
            <person name="Coelho S.M."/>
            <person name="Collen J."/>
            <person name="Corre E."/>
            <person name="Da Silva C."/>
            <person name="Delage L."/>
            <person name="Delaroque N."/>
            <person name="Dittami S.M."/>
            <person name="Doulbeau S."/>
            <person name="Elias M."/>
            <person name="Farnham G."/>
            <person name="Gachon C.M."/>
            <person name="Gschloessl B."/>
            <person name="Heesch S."/>
            <person name="Jabbari K."/>
            <person name="Jubin C."/>
            <person name="Kawai H."/>
            <person name="Kimura K."/>
            <person name="Kloareg B."/>
            <person name="Kupper F.C."/>
            <person name="Lang D."/>
            <person name="Le Bail A."/>
            <person name="Leblanc C."/>
            <person name="Lerouge P."/>
            <person name="Lohr M."/>
            <person name="Lopez P.J."/>
            <person name="Martens C."/>
            <person name="Maumus F."/>
            <person name="Michel G."/>
            <person name="Miranda-Saavedra D."/>
            <person name="Morales J."/>
            <person name="Moreau H."/>
            <person name="Motomura T."/>
            <person name="Nagasato C."/>
            <person name="Napoli C.A."/>
            <person name="Nelson D.R."/>
            <person name="Nyvall-Collen P."/>
            <person name="Peters A.F."/>
            <person name="Pommier C."/>
            <person name="Potin P."/>
            <person name="Poulain J."/>
            <person name="Quesneville H."/>
            <person name="Read B."/>
            <person name="Rensing S.A."/>
            <person name="Ritter A."/>
            <person name="Rousvoal S."/>
            <person name="Samanta M."/>
            <person name="Samson G."/>
            <person name="Schroeder D.C."/>
            <person name="Segurens B."/>
            <person name="Strittmatter M."/>
            <person name="Tonon T."/>
            <person name="Tregear J.W."/>
            <person name="Valentin K."/>
            <person name="von Dassow P."/>
            <person name="Yamagishi T."/>
            <person name="Van de Peer Y."/>
            <person name="Wincker P."/>
        </authorList>
    </citation>
    <scope>NUCLEOTIDE SEQUENCE [LARGE SCALE GENOMIC DNA]</scope>
    <source>
        <strain evidence="4">Ec32 / CCAP1310/4</strain>
    </source>
</reference>
<dbReference type="OrthoDB" id="68481at2759"/>
<gene>
    <name evidence="3" type="ORF">Esi_0011_0080</name>
</gene>